<proteinExistence type="predicted"/>
<organism evidence="1 2">
    <name type="scientific">Metamycoplasma alkalescens</name>
    <dbReference type="NCBI Taxonomy" id="45363"/>
    <lineage>
        <taxon>Bacteria</taxon>
        <taxon>Bacillati</taxon>
        <taxon>Mycoplasmatota</taxon>
        <taxon>Mycoplasmoidales</taxon>
        <taxon>Metamycoplasmataceae</taxon>
        <taxon>Metamycoplasma</taxon>
    </lineage>
</organism>
<feature type="non-terminal residue" evidence="1">
    <location>
        <position position="30"/>
    </location>
</feature>
<dbReference type="EMBL" id="LS991949">
    <property type="protein sequence ID" value="SYV90583.1"/>
    <property type="molecule type" value="Genomic_DNA"/>
</dbReference>
<evidence type="ECO:0000313" key="2">
    <source>
        <dbReference type="Proteomes" id="UP000259864"/>
    </source>
</evidence>
<gene>
    <name evidence="1" type="ORF">NCTC10135_01107</name>
</gene>
<evidence type="ECO:0000313" key="1">
    <source>
        <dbReference type="EMBL" id="SYV90583.1"/>
    </source>
</evidence>
<reference evidence="2" key="1">
    <citation type="submission" date="2018-06" db="EMBL/GenBank/DDBJ databases">
        <authorList>
            <consortium name="Pathogen Informatics"/>
        </authorList>
    </citation>
    <scope>NUCLEOTIDE SEQUENCE [LARGE SCALE GENOMIC DNA]</scope>
    <source>
        <strain evidence="2">NCTC10135</strain>
    </source>
</reference>
<name>A0A3B0PLJ7_9BACT</name>
<accession>A0A3B0PLJ7</accession>
<protein>
    <submittedName>
        <fullName evidence="1">Uncharacterized protein</fullName>
    </submittedName>
</protein>
<dbReference type="AlphaFoldDB" id="A0A3B0PLJ7"/>
<dbReference type="KEGG" id="mala:NCTC10135_01107"/>
<sequence>MMGIYTKTPNPQFTKNGFPDDLVKELSKAW</sequence>
<dbReference type="Proteomes" id="UP000259864">
    <property type="component" value="Chromosome 1"/>
</dbReference>